<dbReference type="AlphaFoldDB" id="A0AAN7WA97"/>
<evidence type="ECO:0000313" key="2">
    <source>
        <dbReference type="EMBL" id="KAK5698260.1"/>
    </source>
</evidence>
<organism evidence="2 3">
    <name type="scientific">Elasticomyces elasticus</name>
    <dbReference type="NCBI Taxonomy" id="574655"/>
    <lineage>
        <taxon>Eukaryota</taxon>
        <taxon>Fungi</taxon>
        <taxon>Dikarya</taxon>
        <taxon>Ascomycota</taxon>
        <taxon>Pezizomycotina</taxon>
        <taxon>Dothideomycetes</taxon>
        <taxon>Dothideomycetidae</taxon>
        <taxon>Mycosphaerellales</taxon>
        <taxon>Teratosphaeriaceae</taxon>
        <taxon>Elasticomyces</taxon>
    </lineage>
</organism>
<gene>
    <name evidence="2" type="ORF">LTR97_007221</name>
</gene>
<dbReference type="InterPro" id="IPR010730">
    <property type="entry name" value="HET"/>
</dbReference>
<accession>A0AAN7WA97</accession>
<dbReference type="PANTHER" id="PTHR24148">
    <property type="entry name" value="ANKYRIN REPEAT DOMAIN-CONTAINING PROTEIN 39 HOMOLOG-RELATED"/>
    <property type="match status" value="1"/>
</dbReference>
<dbReference type="EMBL" id="JAVRQU010000010">
    <property type="protein sequence ID" value="KAK5698260.1"/>
    <property type="molecule type" value="Genomic_DNA"/>
</dbReference>
<protein>
    <recommendedName>
        <fullName evidence="1">Heterokaryon incompatibility domain-containing protein</fullName>
    </recommendedName>
</protein>
<sequence length="562" mass="62913">MLEPYIYQSLNLAYEEIRLLTILPGKRRRPIQGVLKHVSVADDRRPDYYTVSYVWGNPERSASLIVQESRSTARRRAPHDHACSELALKRVGLVYRPNRWYLQVPASTEAALKRIRLDDRACTVFIDAACINQDDIIERSQQVAMMSSIYAGSICNLVYLGELNNNYLAIRIWRTAMALSADAKRQTDGYRTLLATVTDTMTGQWKRLWALQEASLAPNNTALLGPLQFGLLGLLRAMVWWCHHASGQSMSDEALAGLRCLKQCHNYVDHEQGWAAGKPQYLAGLLWSATFFEKSEPRDGVYAVLGLLSTARPTALTPDYTKSLANMLQTATRYAISPEGHLGSLRKLDHRLGDLQRGEIASWALRPDRQLDDKSFAKELPYPFRACGNLETVNTIDVNAKSGVLRLTGYVVDVVESVTEICCPNIYREKVALLAWIRAALGMYMSFPESAPNTTEKIAIALTTGGMLNRGWPKKEEDLEPLIRTMDRLWAAEGTSAEDEDFCAAIWKDIESYEWIYVRNRRSLITHGGAPGLGPKEMQSGDLVVVLRGSGVPFILRPTNSG</sequence>
<evidence type="ECO:0000259" key="1">
    <source>
        <dbReference type="Pfam" id="PF06985"/>
    </source>
</evidence>
<dbReference type="Pfam" id="PF26639">
    <property type="entry name" value="Het-6_barrel"/>
    <property type="match status" value="1"/>
</dbReference>
<reference evidence="2" key="1">
    <citation type="submission" date="2023-08" db="EMBL/GenBank/DDBJ databases">
        <title>Black Yeasts Isolated from many extreme environments.</title>
        <authorList>
            <person name="Coleine C."/>
            <person name="Stajich J.E."/>
            <person name="Selbmann L."/>
        </authorList>
    </citation>
    <scope>NUCLEOTIDE SEQUENCE</scope>
    <source>
        <strain evidence="2">CCFEE 5810</strain>
    </source>
</reference>
<comment type="caution">
    <text evidence="2">The sequence shown here is derived from an EMBL/GenBank/DDBJ whole genome shotgun (WGS) entry which is preliminary data.</text>
</comment>
<name>A0AAN7WA97_9PEZI</name>
<dbReference type="InterPro" id="IPR052895">
    <property type="entry name" value="HetReg/Transcr_Mod"/>
</dbReference>
<feature type="domain" description="Heterokaryon incompatibility" evidence="1">
    <location>
        <begin position="48"/>
        <end position="213"/>
    </location>
</feature>
<dbReference type="PANTHER" id="PTHR24148:SF73">
    <property type="entry name" value="HET DOMAIN PROTEIN (AFU_ORTHOLOGUE AFUA_8G01020)"/>
    <property type="match status" value="1"/>
</dbReference>
<proteinExistence type="predicted"/>
<evidence type="ECO:0000313" key="3">
    <source>
        <dbReference type="Proteomes" id="UP001310594"/>
    </source>
</evidence>
<dbReference type="Pfam" id="PF06985">
    <property type="entry name" value="HET"/>
    <property type="match status" value="1"/>
</dbReference>
<dbReference type="Proteomes" id="UP001310594">
    <property type="component" value="Unassembled WGS sequence"/>
</dbReference>